<evidence type="ECO:0000313" key="2">
    <source>
        <dbReference type="EnsemblPlants" id="LPERR05G17790.1"/>
    </source>
</evidence>
<reference evidence="2" key="3">
    <citation type="submission" date="2015-04" db="UniProtKB">
        <authorList>
            <consortium name="EnsemblPlants"/>
        </authorList>
    </citation>
    <scope>IDENTIFICATION</scope>
</reference>
<accession>A0A0D9WIB3</accession>
<sequence>MTLPVFRQELLPLRGRREESGAAEWSGGGRGFYGKIVQSQVAGHEGDNTSCDGTGHQQYTIRLG</sequence>
<feature type="region of interest" description="Disordered" evidence="1">
    <location>
        <begin position="43"/>
        <end position="64"/>
    </location>
</feature>
<keyword evidence="3" id="KW-1185">Reference proteome</keyword>
<dbReference type="Gramene" id="LPERR05G17790.1">
    <property type="protein sequence ID" value="LPERR05G17790.1"/>
    <property type="gene ID" value="LPERR05G17790"/>
</dbReference>
<reference evidence="3" key="2">
    <citation type="submission" date="2013-12" db="EMBL/GenBank/DDBJ databases">
        <authorList>
            <person name="Yu Y."/>
            <person name="Lee S."/>
            <person name="de Baynast K."/>
            <person name="Wissotski M."/>
            <person name="Liu L."/>
            <person name="Talag J."/>
            <person name="Goicoechea J."/>
            <person name="Angelova A."/>
            <person name="Jetty R."/>
            <person name="Kudrna D."/>
            <person name="Golser W."/>
            <person name="Rivera L."/>
            <person name="Zhang J."/>
            <person name="Wing R."/>
        </authorList>
    </citation>
    <scope>NUCLEOTIDE SEQUENCE</scope>
</reference>
<name>A0A0D9WIB3_9ORYZ</name>
<evidence type="ECO:0000256" key="1">
    <source>
        <dbReference type="SAM" id="MobiDB-lite"/>
    </source>
</evidence>
<protein>
    <submittedName>
        <fullName evidence="2">Uncharacterized protein</fullName>
    </submittedName>
</protein>
<organism evidence="2 3">
    <name type="scientific">Leersia perrieri</name>
    <dbReference type="NCBI Taxonomy" id="77586"/>
    <lineage>
        <taxon>Eukaryota</taxon>
        <taxon>Viridiplantae</taxon>
        <taxon>Streptophyta</taxon>
        <taxon>Embryophyta</taxon>
        <taxon>Tracheophyta</taxon>
        <taxon>Spermatophyta</taxon>
        <taxon>Magnoliopsida</taxon>
        <taxon>Liliopsida</taxon>
        <taxon>Poales</taxon>
        <taxon>Poaceae</taxon>
        <taxon>BOP clade</taxon>
        <taxon>Oryzoideae</taxon>
        <taxon>Oryzeae</taxon>
        <taxon>Oryzinae</taxon>
        <taxon>Leersia</taxon>
    </lineage>
</organism>
<evidence type="ECO:0000313" key="3">
    <source>
        <dbReference type="Proteomes" id="UP000032180"/>
    </source>
</evidence>
<dbReference type="EnsemblPlants" id="LPERR05G17790.1">
    <property type="protein sequence ID" value="LPERR05G17790.1"/>
    <property type="gene ID" value="LPERR05G17790"/>
</dbReference>
<dbReference type="HOGENOM" id="CLU_2870858_0_0_1"/>
<proteinExistence type="predicted"/>
<feature type="compositionally biased region" description="Polar residues" evidence="1">
    <location>
        <begin position="48"/>
        <end position="64"/>
    </location>
</feature>
<dbReference type="AlphaFoldDB" id="A0A0D9WIB3"/>
<reference evidence="2 3" key="1">
    <citation type="submission" date="2012-08" db="EMBL/GenBank/DDBJ databases">
        <title>Oryza genome evolution.</title>
        <authorList>
            <person name="Wing R.A."/>
        </authorList>
    </citation>
    <scope>NUCLEOTIDE SEQUENCE</scope>
</reference>
<dbReference type="Proteomes" id="UP000032180">
    <property type="component" value="Chromosome 5"/>
</dbReference>